<dbReference type="Proteomes" id="UP000461730">
    <property type="component" value="Unassembled WGS sequence"/>
</dbReference>
<dbReference type="GO" id="GO:0016787">
    <property type="term" value="F:hydrolase activity"/>
    <property type="evidence" value="ECO:0007669"/>
    <property type="project" value="UniProtKB-KW"/>
</dbReference>
<proteinExistence type="predicted"/>
<dbReference type="InterPro" id="IPR001466">
    <property type="entry name" value="Beta-lactam-related"/>
</dbReference>
<protein>
    <submittedName>
        <fullName evidence="3">Serine hydrolase</fullName>
    </submittedName>
</protein>
<keyword evidence="4" id="KW-1185">Reference proteome</keyword>
<feature type="signal peptide" evidence="1">
    <location>
        <begin position="1"/>
        <end position="20"/>
    </location>
</feature>
<reference evidence="3 4" key="1">
    <citation type="submission" date="2019-12" db="EMBL/GenBank/DDBJ databases">
        <title>Chitinophaga sp. strain ysch24 (GDMCC 1.1355), whole genome shotgun sequence.</title>
        <authorList>
            <person name="Zhang X."/>
        </authorList>
    </citation>
    <scope>NUCLEOTIDE SEQUENCE [LARGE SCALE GENOMIC DNA]</scope>
    <source>
        <strain evidence="4">ysch24</strain>
    </source>
</reference>
<gene>
    <name evidence="3" type="ORF">GO493_09325</name>
</gene>
<dbReference type="InterPro" id="IPR050491">
    <property type="entry name" value="AmpC-like"/>
</dbReference>
<evidence type="ECO:0000256" key="1">
    <source>
        <dbReference type="SAM" id="SignalP"/>
    </source>
</evidence>
<dbReference type="InterPro" id="IPR012338">
    <property type="entry name" value="Beta-lactam/transpept-like"/>
</dbReference>
<name>A0A7K1U271_9BACT</name>
<dbReference type="RefSeq" id="WP_157305878.1">
    <property type="nucleotide sequence ID" value="NZ_WRXN01000003.1"/>
</dbReference>
<organism evidence="3 4">
    <name type="scientific">Chitinophaga tropicalis</name>
    <dbReference type="NCBI Taxonomy" id="2683588"/>
    <lineage>
        <taxon>Bacteria</taxon>
        <taxon>Pseudomonadati</taxon>
        <taxon>Bacteroidota</taxon>
        <taxon>Chitinophagia</taxon>
        <taxon>Chitinophagales</taxon>
        <taxon>Chitinophagaceae</taxon>
        <taxon>Chitinophaga</taxon>
    </lineage>
</organism>
<accession>A0A7K1U271</accession>
<keyword evidence="3" id="KW-0378">Hydrolase</keyword>
<sequence>MNRHIFLAVLAFFVVNQCTAQLSVLPVKLDSLLFGKTDDPFNGSVLVVRGGKTLYAKRIGFAERERKTPFTASSQFVIGAISRQFTAVIVLREIEKGHLKPDEPISKYLPDQLREQAGNVTVQQLLMRTYSGDNMDLIWSSLLSKIAEKASGRSFAALSSELFSKCGMLNTFHPDVHEYKQLVKGYTENKNGRLVAEDKSLKNSAAEGAFISTTGDLVKWNTCLHNGKLLSADTYKRMSDKQLLQPEQTGLAPGFVSMDCYFPASGTSVVVLSNTERAPEDVKKTFQYHTAILELVKGVL</sequence>
<dbReference type="SUPFAM" id="SSF56601">
    <property type="entry name" value="beta-lactamase/transpeptidase-like"/>
    <property type="match status" value="1"/>
</dbReference>
<dbReference type="PANTHER" id="PTHR46825:SF9">
    <property type="entry name" value="BETA-LACTAMASE-RELATED DOMAIN-CONTAINING PROTEIN"/>
    <property type="match status" value="1"/>
</dbReference>
<evidence type="ECO:0000313" key="4">
    <source>
        <dbReference type="Proteomes" id="UP000461730"/>
    </source>
</evidence>
<feature type="chain" id="PRO_5029699786" evidence="1">
    <location>
        <begin position="21"/>
        <end position="300"/>
    </location>
</feature>
<feature type="domain" description="Beta-lactamase-related" evidence="2">
    <location>
        <begin position="44"/>
        <end position="256"/>
    </location>
</feature>
<dbReference type="Gene3D" id="3.40.710.10">
    <property type="entry name" value="DD-peptidase/beta-lactamase superfamily"/>
    <property type="match status" value="2"/>
</dbReference>
<comment type="caution">
    <text evidence="3">The sequence shown here is derived from an EMBL/GenBank/DDBJ whole genome shotgun (WGS) entry which is preliminary data.</text>
</comment>
<evidence type="ECO:0000313" key="3">
    <source>
        <dbReference type="EMBL" id="MVT08457.1"/>
    </source>
</evidence>
<dbReference type="Pfam" id="PF00144">
    <property type="entry name" value="Beta-lactamase"/>
    <property type="match status" value="1"/>
</dbReference>
<dbReference type="EMBL" id="WRXN01000003">
    <property type="protein sequence ID" value="MVT08457.1"/>
    <property type="molecule type" value="Genomic_DNA"/>
</dbReference>
<dbReference type="AlphaFoldDB" id="A0A7K1U271"/>
<keyword evidence="1" id="KW-0732">Signal</keyword>
<evidence type="ECO:0000259" key="2">
    <source>
        <dbReference type="Pfam" id="PF00144"/>
    </source>
</evidence>
<dbReference type="PANTHER" id="PTHR46825">
    <property type="entry name" value="D-ALANYL-D-ALANINE-CARBOXYPEPTIDASE/ENDOPEPTIDASE AMPH"/>
    <property type="match status" value="1"/>
</dbReference>